<name>A0ACC6PW27_9ACTN</name>
<evidence type="ECO:0000313" key="1">
    <source>
        <dbReference type="EMBL" id="MEJ8635624.1"/>
    </source>
</evidence>
<gene>
    <name evidence="1" type="ORF">WKI67_19800</name>
</gene>
<organism evidence="1 2">
    <name type="scientific">Streptomyces achmelvichensis</name>
    <dbReference type="NCBI Taxonomy" id="3134111"/>
    <lineage>
        <taxon>Bacteria</taxon>
        <taxon>Bacillati</taxon>
        <taxon>Actinomycetota</taxon>
        <taxon>Actinomycetes</taxon>
        <taxon>Kitasatosporales</taxon>
        <taxon>Streptomycetaceae</taxon>
        <taxon>Streptomyces</taxon>
    </lineage>
</organism>
<keyword evidence="2" id="KW-1185">Reference proteome</keyword>
<protein>
    <submittedName>
        <fullName evidence="1">T7SS-secreted protein</fullName>
    </submittedName>
</protein>
<comment type="caution">
    <text evidence="1">The sequence shown here is derived from an EMBL/GenBank/DDBJ whole genome shotgun (WGS) entry which is preliminary data.</text>
</comment>
<proteinExistence type="predicted"/>
<evidence type="ECO:0000313" key="2">
    <source>
        <dbReference type="Proteomes" id="UP001377168"/>
    </source>
</evidence>
<sequence length="1568" mass="172670">MPDWGEWADKGINVIDSGIDTAKEKVGEGVDWATDKVGDGLDKVGAHDWADSVEDWGDETASSLGAEVGEQQLGQTEEANELIHGNPGKIAATVKNLRDFQKAFDLVGGGMKKLDSSHWKGEAASTFREKFQTLPTDWLHAADAFADAAKALETYSKAVTSAQGKAKEAIALYKEGNESSKTAADTYNKKVDTYNAARNSDNPPARPEPFSDPGVAKRERAHEILKEARRHRNESADTAKSAVTAALAHAPQEPTGRRKLTLELADYGMGQGVELAHFGGGVIKGTAGLVNFVRSVNPIDAYNITHPAEYWKGLNTTLAGLASTAANPDRALKNAWEAAKGDPGEFFGRLVPEVLGTKGTGLVRGGVRAGLKTGAKDLADQPPGKGRAGHDKEPEGSSRECGEKVCKKDPVDVATGRMILPQTDIALPASLPLVFERTFESSYRAGGWFGPAWSSTADQRLEIDPEGVVFICDDVSLLAYPHPAPGVPVLPTHGREWPLEIDAGGHYTITDPGSGRVRHFATRNPELALLAQIDDRNGRWITFEYDEDGAPTSIVHHSGYHLKLTTDGGRITALHLAGAAADGSDQEILRYGYTDGHLTEVINSSGLPLRFGCDEHGRITSWTDRNGSHFDYVYDEQDRCVAQSGTNGHLATTFRWDEVDRDTGLRVNSVTDALGHTERYLIDERVQVVGEIDATGARTLFERDDRNRLLSVTDPLGRTSRSVYDESGRPTTVVRPDGRELHAQYNEMGLPVHIRGADGTITRQTYDDRGNRTSVTEAAGATTRFSYDAAGHLVSVTNALGHTSSVRSNRAGLPVEITDPLGATTRYERDAFGRPVRVIDALGAATQLEWTVEGKPSRRIEPDGTEQSWAYDGEGNCVSHTDAMGAVSTFEYTDFDLLVARTGPDGVRYEFSHDSNLRLTRVTNPQGLTWDYAYDAAGRLLSETDFDHRTLTYAYDQVGRLAARANSLGHVVRFEHNELGQVVRKDAAGAVTTFAYDIFDELATATGPDVTLVRMRDRFGRLTSETVNGRRMSFDLDAVGRRTGRTTPSGAVSTWAYDAAGRRTELTTSGRTLTFEHDAVGRELARHIGDTVTLSHQFDVLGRLTDQHVTTRGRDLQRRSYTYRADGNLVGIDDQLSGSRRFDLDRVGRVTAVRAEDWTERYAYDSAGNQTEASWPASHPGQEATGTRTYAGTNITRAGNVRYEHDAQGRVVLRQKTRLSRKPDTWRYEWDAEDRLTSVLTPDGTVWRYLYDAMSRRTAKQRLADDGVTVLEQVSFTWDGTTLCEQLTESRDLTNPVTLTWDHDGLRPLAQTERIVAGPASQEAIDERFFSIVTDLVGTPSELIDESGELAWRTRSTLWGTTTWATSSTAYTPLRFPGQYFDPETGLHYNYFRHYDPETAHYFTSDPLGLGPAPNPVTYVNNPLGWADPLGLSPCPASDEQKPRTEGSGPNPRWTDDLSHVTGSTAQSRNRALQAIMVEDFAHLRFTHTPQYSPFVGHAVARYGEGTQVGPSPFASRHELRQSLVHEELHHRWWDRGVMESHHPRDGSGNSDRFYETVARYMRMRGWS</sequence>
<dbReference type="Proteomes" id="UP001377168">
    <property type="component" value="Unassembled WGS sequence"/>
</dbReference>
<dbReference type="EMBL" id="JBBKAJ010000022">
    <property type="protein sequence ID" value="MEJ8635624.1"/>
    <property type="molecule type" value="Genomic_DNA"/>
</dbReference>
<reference evidence="1" key="1">
    <citation type="submission" date="2024-03" db="EMBL/GenBank/DDBJ databases">
        <title>Novel Streptomyces species of biotechnological and ecological value are a feature of Machair soil.</title>
        <authorList>
            <person name="Prole J.R."/>
            <person name="Goodfellow M."/>
            <person name="Allenby N."/>
            <person name="Ward A.C."/>
        </authorList>
    </citation>
    <scope>NUCLEOTIDE SEQUENCE</scope>
    <source>
        <strain evidence="1">MS2.AVA.5</strain>
    </source>
</reference>
<accession>A0ACC6PW27</accession>